<evidence type="ECO:0000313" key="7">
    <source>
        <dbReference type="EMBL" id="CUS34473.1"/>
    </source>
</evidence>
<feature type="transmembrane region" description="Helical" evidence="6">
    <location>
        <begin position="186"/>
        <end position="204"/>
    </location>
</feature>
<feature type="transmembrane region" description="Helical" evidence="6">
    <location>
        <begin position="63"/>
        <end position="83"/>
    </location>
</feature>
<dbReference type="EMBL" id="CZPZ01000009">
    <property type="protein sequence ID" value="CUS34473.1"/>
    <property type="molecule type" value="Genomic_DNA"/>
</dbReference>
<gene>
    <name evidence="6 7" type="primary">nhaA</name>
    <name evidence="7" type="ORF">COMA2_170024</name>
</gene>
<dbReference type="AlphaFoldDB" id="A0A0S4LCA4"/>
<comment type="similarity">
    <text evidence="6">Belongs to the NhaA Na(+)/H(+) (TC 2.A.33) antiporter family.</text>
</comment>
<evidence type="ECO:0000256" key="4">
    <source>
        <dbReference type="ARBA" id="ARBA00022989"/>
    </source>
</evidence>
<dbReference type="GO" id="GO:0005886">
    <property type="term" value="C:plasma membrane"/>
    <property type="evidence" value="ECO:0007669"/>
    <property type="project" value="UniProtKB-SubCell"/>
</dbReference>
<dbReference type="Proteomes" id="UP000198736">
    <property type="component" value="Unassembled WGS sequence"/>
</dbReference>
<evidence type="ECO:0000313" key="8">
    <source>
        <dbReference type="Proteomes" id="UP000198736"/>
    </source>
</evidence>
<reference evidence="8" key="1">
    <citation type="submission" date="2015-10" db="EMBL/GenBank/DDBJ databases">
        <authorList>
            <person name="Luecker S."/>
            <person name="Luecker S."/>
        </authorList>
    </citation>
    <scope>NUCLEOTIDE SEQUENCE [LARGE SCALE GENOMIC DNA]</scope>
</reference>
<keyword evidence="6" id="KW-0813">Transport</keyword>
<dbReference type="Pfam" id="PF06965">
    <property type="entry name" value="Na_H_antiport_1"/>
    <property type="match status" value="1"/>
</dbReference>
<dbReference type="GO" id="GO:0006885">
    <property type="term" value="P:regulation of pH"/>
    <property type="evidence" value="ECO:0007669"/>
    <property type="project" value="UniProtKB-UniRule"/>
</dbReference>
<keyword evidence="6" id="KW-0915">Sodium</keyword>
<dbReference type="NCBIfam" id="NF007112">
    <property type="entry name" value="PRK09561.1"/>
    <property type="match status" value="1"/>
</dbReference>
<dbReference type="NCBIfam" id="TIGR00773">
    <property type="entry name" value="NhaA"/>
    <property type="match status" value="1"/>
</dbReference>
<dbReference type="InterPro" id="IPR023171">
    <property type="entry name" value="Na/H_antiporter_dom_sf"/>
</dbReference>
<keyword evidence="4 6" id="KW-1133">Transmembrane helix</keyword>
<feature type="transmembrane region" description="Helical" evidence="6">
    <location>
        <begin position="294"/>
        <end position="322"/>
    </location>
</feature>
<organism evidence="7 8">
    <name type="scientific">Candidatus Nitrospira nitrificans</name>
    <dbReference type="NCBI Taxonomy" id="1742973"/>
    <lineage>
        <taxon>Bacteria</taxon>
        <taxon>Pseudomonadati</taxon>
        <taxon>Nitrospirota</taxon>
        <taxon>Nitrospiria</taxon>
        <taxon>Nitrospirales</taxon>
        <taxon>Nitrospiraceae</taxon>
        <taxon>Nitrospira</taxon>
    </lineage>
</organism>
<feature type="transmembrane region" description="Helical" evidence="6">
    <location>
        <begin position="160"/>
        <end position="180"/>
    </location>
</feature>
<evidence type="ECO:0000256" key="5">
    <source>
        <dbReference type="ARBA" id="ARBA00023136"/>
    </source>
</evidence>
<dbReference type="GO" id="GO:0015385">
    <property type="term" value="F:sodium:proton antiporter activity"/>
    <property type="evidence" value="ECO:0007669"/>
    <property type="project" value="UniProtKB-UniRule"/>
</dbReference>
<dbReference type="Gene3D" id="1.20.1530.10">
    <property type="entry name" value="Na+/H+ antiporter like domain"/>
    <property type="match status" value="1"/>
</dbReference>
<evidence type="ECO:0000256" key="6">
    <source>
        <dbReference type="HAMAP-Rule" id="MF_01844"/>
    </source>
</evidence>
<protein>
    <recommendedName>
        <fullName evidence="6">Na(+)/H(+) antiporter NhaA</fullName>
    </recommendedName>
    <alternativeName>
        <fullName evidence="6">Sodium/proton antiporter NhaA</fullName>
    </alternativeName>
</protein>
<sequence>MGHYMLSTIRTFLKLESAAGILLIVAAGLAMVCANTDLKHLYESLLQIPMGVQFGSLQIHKPLLLWINDGLMVLFFFLVGMELKREIMEGELSDAANIGLPALGALGGMVIPAGLYWWVNYDQPGDMQGWAIPMATDTAFSLGILSLLGPRVPLSLKVFLVSLAIFDDIGAIVIVAIFYSSSLSPVMVWTAGGCLVVLLLINYSGLTAIPLYALVGLVMWIAVLKSGVHATLAGVLLAMFIPLTDATNRNHSPLRFLENELHTAVAFVTLPLFAFFNAGVPLAEVSLHSLTHPVSLGITLGLFLGKQLGVFLFCMAGVWLGIARLPRGVTTLQLYGVAILCGVGFTMSLFIGGLAFEELQRPALFDVRIGILLGSLLSAMAGYLVLWLTLRKGGVREADD</sequence>
<dbReference type="PANTHER" id="PTHR30341:SF0">
    <property type="entry name" value="NA(+)_H(+) ANTIPORTER NHAA"/>
    <property type="match status" value="1"/>
</dbReference>
<dbReference type="PANTHER" id="PTHR30341">
    <property type="entry name" value="SODIUM ION/PROTON ANTIPORTER NHAA-RELATED"/>
    <property type="match status" value="1"/>
</dbReference>
<dbReference type="InterPro" id="IPR004670">
    <property type="entry name" value="NhaA"/>
</dbReference>
<comment type="function">
    <text evidence="6">Na(+)/H(+) antiporter that extrudes sodium in exchange for external protons.</text>
</comment>
<dbReference type="STRING" id="1742973.COMA2_170024"/>
<feature type="transmembrane region" description="Helical" evidence="6">
    <location>
        <begin position="261"/>
        <end position="282"/>
    </location>
</feature>
<keyword evidence="3 6" id="KW-0812">Transmembrane</keyword>
<evidence type="ECO:0000256" key="3">
    <source>
        <dbReference type="ARBA" id="ARBA00022692"/>
    </source>
</evidence>
<comment type="subcellular location">
    <subcellularLocation>
        <location evidence="1">Cell inner membrane</location>
        <topology evidence="1">Multi-pass membrane protein</topology>
    </subcellularLocation>
    <subcellularLocation>
        <location evidence="6">Cell membrane</location>
        <topology evidence="6">Multi-pass membrane protein</topology>
    </subcellularLocation>
</comment>
<keyword evidence="6" id="KW-0050">Antiport</keyword>
<proteinExistence type="inferred from homology"/>
<feature type="transmembrane region" description="Helical" evidence="6">
    <location>
        <begin position="211"/>
        <end position="241"/>
    </location>
</feature>
<feature type="transmembrane region" description="Helical" evidence="6">
    <location>
        <begin position="369"/>
        <end position="390"/>
    </location>
</feature>
<feature type="transmembrane region" description="Helical" evidence="6">
    <location>
        <begin position="334"/>
        <end position="357"/>
    </location>
</feature>
<evidence type="ECO:0000256" key="2">
    <source>
        <dbReference type="ARBA" id="ARBA00022475"/>
    </source>
</evidence>
<keyword evidence="6" id="KW-0739">Sodium transport</keyword>
<dbReference type="HAMAP" id="MF_01844">
    <property type="entry name" value="NhaA"/>
    <property type="match status" value="1"/>
</dbReference>
<name>A0A0S4LCA4_9BACT</name>
<keyword evidence="6" id="KW-0406">Ion transport</keyword>
<dbReference type="NCBIfam" id="NF007111">
    <property type="entry name" value="PRK09560.1"/>
    <property type="match status" value="1"/>
</dbReference>
<feature type="transmembrane region" description="Helical" evidence="6">
    <location>
        <begin position="95"/>
        <end position="118"/>
    </location>
</feature>
<evidence type="ECO:0000256" key="1">
    <source>
        <dbReference type="ARBA" id="ARBA00004429"/>
    </source>
</evidence>
<comment type="catalytic activity">
    <reaction evidence="6">
        <text>Na(+)(in) + 2 H(+)(out) = Na(+)(out) + 2 H(+)(in)</text>
        <dbReference type="Rhea" id="RHEA:29251"/>
        <dbReference type="ChEBI" id="CHEBI:15378"/>
        <dbReference type="ChEBI" id="CHEBI:29101"/>
    </reaction>
</comment>
<keyword evidence="2 6" id="KW-1003">Cell membrane</keyword>
<accession>A0A0S4LCA4</accession>
<keyword evidence="5 6" id="KW-0472">Membrane</keyword>
<keyword evidence="8" id="KW-1185">Reference proteome</keyword>